<evidence type="ECO:0000313" key="2">
    <source>
        <dbReference type="EMBL" id="KDP43160.1"/>
    </source>
</evidence>
<feature type="region of interest" description="Disordered" evidence="1">
    <location>
        <begin position="189"/>
        <end position="260"/>
    </location>
</feature>
<evidence type="ECO:0000256" key="1">
    <source>
        <dbReference type="SAM" id="MobiDB-lite"/>
    </source>
</evidence>
<feature type="compositionally biased region" description="Polar residues" evidence="1">
    <location>
        <begin position="191"/>
        <end position="216"/>
    </location>
</feature>
<organism evidence="2 3">
    <name type="scientific">Jatropha curcas</name>
    <name type="common">Barbados nut</name>
    <dbReference type="NCBI Taxonomy" id="180498"/>
    <lineage>
        <taxon>Eukaryota</taxon>
        <taxon>Viridiplantae</taxon>
        <taxon>Streptophyta</taxon>
        <taxon>Embryophyta</taxon>
        <taxon>Tracheophyta</taxon>
        <taxon>Spermatophyta</taxon>
        <taxon>Magnoliopsida</taxon>
        <taxon>eudicotyledons</taxon>
        <taxon>Gunneridae</taxon>
        <taxon>Pentapetalae</taxon>
        <taxon>rosids</taxon>
        <taxon>fabids</taxon>
        <taxon>Malpighiales</taxon>
        <taxon>Euphorbiaceae</taxon>
        <taxon>Crotonoideae</taxon>
        <taxon>Jatropheae</taxon>
        <taxon>Jatropha</taxon>
    </lineage>
</organism>
<proteinExistence type="predicted"/>
<dbReference type="OrthoDB" id="1938336at2759"/>
<reference evidence="2 3" key="1">
    <citation type="journal article" date="2014" name="PLoS ONE">
        <title>Global Analysis of Gene Expression Profiles in Physic Nut (Jatropha curcas L.) Seedlings Exposed to Salt Stress.</title>
        <authorList>
            <person name="Zhang L."/>
            <person name="Zhang C."/>
            <person name="Wu P."/>
            <person name="Chen Y."/>
            <person name="Li M."/>
            <person name="Jiang H."/>
            <person name="Wu G."/>
        </authorList>
    </citation>
    <scope>NUCLEOTIDE SEQUENCE [LARGE SCALE GENOMIC DNA]</scope>
    <source>
        <strain evidence="3">cv. GZQX0401</strain>
        <tissue evidence="2">Young leaves</tissue>
    </source>
</reference>
<name>A0A067LF73_JATCU</name>
<accession>A0A067LF73</accession>
<evidence type="ECO:0008006" key="4">
    <source>
        <dbReference type="Google" id="ProtNLM"/>
    </source>
</evidence>
<dbReference type="AlphaFoldDB" id="A0A067LF73"/>
<evidence type="ECO:0000313" key="3">
    <source>
        <dbReference type="Proteomes" id="UP000027138"/>
    </source>
</evidence>
<dbReference type="Proteomes" id="UP000027138">
    <property type="component" value="Unassembled WGS sequence"/>
</dbReference>
<gene>
    <name evidence="2" type="ORF">JCGZ_00093</name>
</gene>
<keyword evidence="3" id="KW-1185">Reference proteome</keyword>
<dbReference type="EMBL" id="KK914279">
    <property type="protein sequence ID" value="KDP43160.1"/>
    <property type="molecule type" value="Genomic_DNA"/>
</dbReference>
<sequence length="342" mass="38026">MASSDLSDEDFLGSLGISLDDVDLTADADTHTSVTGIFAQDPYIKLDVGETSGTEISLEIFDQNNPVGAIINPSHLGYIRHFDVGRYSHKELLGALAERWKEKFNPSILKSLENMAHLAEYDWAGAILSRMYDDMCDLSRGHCKLSGTYYFWEVEVGAMAARLQSWIQVDSRFQRSDALSRRRVPIRSRVDSFQRSAPSQPPATHSSRASGPSSRTPWRRPTTDPSSSTPVEGPSRVGPSNSVGPFRAPRAISEATGPLHPGLANLRLPYSIPYYTPDGISALREIPLGNVNRMALPPKDITEVPVGLVNQMMELILGMQQELTSSWTLRAFDDQRRRRPRR</sequence>
<protein>
    <recommendedName>
        <fullName evidence="4">Aminotransferase-like plant mobile domain-containing protein</fullName>
    </recommendedName>
</protein>